<name>A0A5B7CYL2_PORTR</name>
<evidence type="ECO:0000313" key="2">
    <source>
        <dbReference type="Proteomes" id="UP000324222"/>
    </source>
</evidence>
<accession>A0A5B7CYL2</accession>
<protein>
    <submittedName>
        <fullName evidence="1">Uncharacterized protein</fullName>
    </submittedName>
</protein>
<evidence type="ECO:0000313" key="1">
    <source>
        <dbReference type="EMBL" id="MPC13446.1"/>
    </source>
</evidence>
<dbReference type="Proteomes" id="UP000324222">
    <property type="component" value="Unassembled WGS sequence"/>
</dbReference>
<keyword evidence="2" id="KW-1185">Reference proteome</keyword>
<proteinExistence type="predicted"/>
<dbReference type="EMBL" id="VSRR010000282">
    <property type="protein sequence ID" value="MPC13446.1"/>
    <property type="molecule type" value="Genomic_DNA"/>
</dbReference>
<sequence>MLKSDKRCPDLVALAEVAAASILLMSYCRSSTFSSSESDWSYPANSNTLNTRLSSRVWDESQEWWGGRYNGQAGGDSSKGEWKG</sequence>
<reference evidence="1 2" key="1">
    <citation type="submission" date="2019-05" db="EMBL/GenBank/DDBJ databases">
        <title>Another draft genome of Portunus trituberculatus and its Hox gene families provides insights of decapod evolution.</title>
        <authorList>
            <person name="Jeong J.-H."/>
            <person name="Song I."/>
            <person name="Kim S."/>
            <person name="Choi T."/>
            <person name="Kim D."/>
            <person name="Ryu S."/>
            <person name="Kim W."/>
        </authorList>
    </citation>
    <scope>NUCLEOTIDE SEQUENCE [LARGE SCALE GENOMIC DNA]</scope>
    <source>
        <tissue evidence="1">Muscle</tissue>
    </source>
</reference>
<organism evidence="1 2">
    <name type="scientific">Portunus trituberculatus</name>
    <name type="common">Swimming crab</name>
    <name type="synonym">Neptunus trituberculatus</name>
    <dbReference type="NCBI Taxonomy" id="210409"/>
    <lineage>
        <taxon>Eukaryota</taxon>
        <taxon>Metazoa</taxon>
        <taxon>Ecdysozoa</taxon>
        <taxon>Arthropoda</taxon>
        <taxon>Crustacea</taxon>
        <taxon>Multicrustacea</taxon>
        <taxon>Malacostraca</taxon>
        <taxon>Eumalacostraca</taxon>
        <taxon>Eucarida</taxon>
        <taxon>Decapoda</taxon>
        <taxon>Pleocyemata</taxon>
        <taxon>Brachyura</taxon>
        <taxon>Eubrachyura</taxon>
        <taxon>Portunoidea</taxon>
        <taxon>Portunidae</taxon>
        <taxon>Portuninae</taxon>
        <taxon>Portunus</taxon>
    </lineage>
</organism>
<gene>
    <name evidence="1" type="ORF">E2C01_006180</name>
</gene>
<dbReference type="AlphaFoldDB" id="A0A5B7CYL2"/>
<comment type="caution">
    <text evidence="1">The sequence shown here is derived from an EMBL/GenBank/DDBJ whole genome shotgun (WGS) entry which is preliminary data.</text>
</comment>